<keyword evidence="1" id="KW-0812">Transmembrane</keyword>
<evidence type="ECO:0000313" key="2">
    <source>
        <dbReference type="EMBL" id="ORX36820.1"/>
    </source>
</evidence>
<organism evidence="2 3">
    <name type="scientific">Kockovaella imperatae</name>
    <dbReference type="NCBI Taxonomy" id="4999"/>
    <lineage>
        <taxon>Eukaryota</taxon>
        <taxon>Fungi</taxon>
        <taxon>Dikarya</taxon>
        <taxon>Basidiomycota</taxon>
        <taxon>Agaricomycotina</taxon>
        <taxon>Tremellomycetes</taxon>
        <taxon>Tremellales</taxon>
        <taxon>Cuniculitremaceae</taxon>
        <taxon>Kockovaella</taxon>
    </lineage>
</organism>
<feature type="transmembrane region" description="Helical" evidence="1">
    <location>
        <begin position="54"/>
        <end position="76"/>
    </location>
</feature>
<dbReference type="RefSeq" id="XP_021870889.1">
    <property type="nucleotide sequence ID" value="XM_022015984.1"/>
</dbReference>
<dbReference type="STRING" id="4999.A0A1Y1UFH8"/>
<feature type="transmembrane region" description="Helical" evidence="1">
    <location>
        <begin position="12"/>
        <end position="34"/>
    </location>
</feature>
<dbReference type="AlphaFoldDB" id="A0A1Y1UFH8"/>
<name>A0A1Y1UFH8_9TREE</name>
<protein>
    <submittedName>
        <fullName evidence="2">Uncharacterized protein</fullName>
    </submittedName>
</protein>
<sequence length="94" mass="10437">MANLFEGIFHLIQGFFQSIFAIIQSIFHVIWSIFSGVFQAVWGILESIADLVGASAHFVASNILVLGLIALIYVLYRDRNRPGSAGNELKKKVQ</sequence>
<proteinExistence type="predicted"/>
<reference evidence="2 3" key="1">
    <citation type="submission" date="2017-03" db="EMBL/GenBank/DDBJ databases">
        <title>Widespread Adenine N6-methylation of Active Genes in Fungi.</title>
        <authorList>
            <consortium name="DOE Joint Genome Institute"/>
            <person name="Mondo S.J."/>
            <person name="Dannebaum R.O."/>
            <person name="Kuo R.C."/>
            <person name="Louie K.B."/>
            <person name="Bewick A.J."/>
            <person name="Labutti K."/>
            <person name="Haridas S."/>
            <person name="Kuo A."/>
            <person name="Salamov A."/>
            <person name="Ahrendt S.R."/>
            <person name="Lau R."/>
            <person name="Bowen B.P."/>
            <person name="Lipzen A."/>
            <person name="Sullivan W."/>
            <person name="Andreopoulos W.B."/>
            <person name="Clum A."/>
            <person name="Lindquist E."/>
            <person name="Daum C."/>
            <person name="Northen T.R."/>
            <person name="Ramamoorthy G."/>
            <person name="Schmitz R.J."/>
            <person name="Gryganskyi A."/>
            <person name="Culley D."/>
            <person name="Magnuson J."/>
            <person name="James T.Y."/>
            <person name="O'Malley M.A."/>
            <person name="Stajich J.E."/>
            <person name="Spatafora J.W."/>
            <person name="Visel A."/>
            <person name="Grigoriev I.V."/>
        </authorList>
    </citation>
    <scope>NUCLEOTIDE SEQUENCE [LARGE SCALE GENOMIC DNA]</scope>
    <source>
        <strain evidence="2 3">NRRL Y-17943</strain>
    </source>
</reference>
<dbReference type="OrthoDB" id="2561686at2759"/>
<gene>
    <name evidence="2" type="ORF">BD324DRAFT_627300</name>
</gene>
<evidence type="ECO:0000313" key="3">
    <source>
        <dbReference type="Proteomes" id="UP000193218"/>
    </source>
</evidence>
<accession>A0A1Y1UFH8</accession>
<dbReference type="GeneID" id="33557793"/>
<comment type="caution">
    <text evidence="2">The sequence shown here is derived from an EMBL/GenBank/DDBJ whole genome shotgun (WGS) entry which is preliminary data.</text>
</comment>
<keyword evidence="1" id="KW-1133">Transmembrane helix</keyword>
<dbReference type="InParanoid" id="A0A1Y1UFH8"/>
<keyword evidence="3" id="KW-1185">Reference proteome</keyword>
<dbReference type="Proteomes" id="UP000193218">
    <property type="component" value="Unassembled WGS sequence"/>
</dbReference>
<keyword evidence="1" id="KW-0472">Membrane</keyword>
<evidence type="ECO:0000256" key="1">
    <source>
        <dbReference type="SAM" id="Phobius"/>
    </source>
</evidence>
<dbReference type="EMBL" id="NBSH01000007">
    <property type="protein sequence ID" value="ORX36820.1"/>
    <property type="molecule type" value="Genomic_DNA"/>
</dbReference>